<keyword evidence="2" id="KW-1185">Reference proteome</keyword>
<dbReference type="InterPro" id="IPR032675">
    <property type="entry name" value="LRR_dom_sf"/>
</dbReference>
<name>A0A0D3IUM5_EMIH1</name>
<dbReference type="SUPFAM" id="SSF52047">
    <property type="entry name" value="RNI-like"/>
    <property type="match status" value="1"/>
</dbReference>
<dbReference type="PANTHER" id="PTHR24114">
    <property type="entry name" value="LEUCINE RICH REPEAT FAMILY PROTEIN"/>
    <property type="match status" value="1"/>
</dbReference>
<proteinExistence type="predicted"/>
<dbReference type="InterPro" id="IPR052394">
    <property type="entry name" value="LRR-containing"/>
</dbReference>
<dbReference type="KEGG" id="ehx:EMIHUDRAFT_96611"/>
<accession>A0A0D3IUM5</accession>
<evidence type="ECO:0000313" key="2">
    <source>
        <dbReference type="Proteomes" id="UP000013827"/>
    </source>
</evidence>
<dbReference type="AlphaFoldDB" id="A0A0D3IUM5"/>
<protein>
    <recommendedName>
        <fullName evidence="3">F-box domain-containing protein</fullName>
    </recommendedName>
</protein>
<dbReference type="Gene3D" id="3.80.10.10">
    <property type="entry name" value="Ribonuclease Inhibitor"/>
    <property type="match status" value="2"/>
</dbReference>
<reference evidence="1" key="2">
    <citation type="submission" date="2024-10" db="UniProtKB">
        <authorList>
            <consortium name="EnsemblProtists"/>
        </authorList>
    </citation>
    <scope>IDENTIFICATION</scope>
</reference>
<dbReference type="InterPro" id="IPR001611">
    <property type="entry name" value="Leu-rich_rpt"/>
</dbReference>
<organism evidence="1 2">
    <name type="scientific">Emiliania huxleyi (strain CCMP1516)</name>
    <dbReference type="NCBI Taxonomy" id="280463"/>
    <lineage>
        <taxon>Eukaryota</taxon>
        <taxon>Haptista</taxon>
        <taxon>Haptophyta</taxon>
        <taxon>Prymnesiophyceae</taxon>
        <taxon>Isochrysidales</taxon>
        <taxon>Noelaerhabdaceae</taxon>
        <taxon>Emiliania</taxon>
    </lineage>
</organism>
<evidence type="ECO:0000313" key="1">
    <source>
        <dbReference type="EnsemblProtists" id="EOD14960"/>
    </source>
</evidence>
<dbReference type="PaxDb" id="2903-EOD14960"/>
<reference evidence="2" key="1">
    <citation type="journal article" date="2013" name="Nature">
        <title>Pan genome of the phytoplankton Emiliania underpins its global distribution.</title>
        <authorList>
            <person name="Read B.A."/>
            <person name="Kegel J."/>
            <person name="Klute M.J."/>
            <person name="Kuo A."/>
            <person name="Lefebvre S.C."/>
            <person name="Maumus F."/>
            <person name="Mayer C."/>
            <person name="Miller J."/>
            <person name="Monier A."/>
            <person name="Salamov A."/>
            <person name="Young J."/>
            <person name="Aguilar M."/>
            <person name="Claverie J.M."/>
            <person name="Frickenhaus S."/>
            <person name="Gonzalez K."/>
            <person name="Herman E.K."/>
            <person name="Lin Y.C."/>
            <person name="Napier J."/>
            <person name="Ogata H."/>
            <person name="Sarno A.F."/>
            <person name="Shmutz J."/>
            <person name="Schroeder D."/>
            <person name="de Vargas C."/>
            <person name="Verret F."/>
            <person name="von Dassow P."/>
            <person name="Valentin K."/>
            <person name="Van de Peer Y."/>
            <person name="Wheeler G."/>
            <person name="Dacks J.B."/>
            <person name="Delwiche C.F."/>
            <person name="Dyhrman S.T."/>
            <person name="Glockner G."/>
            <person name="John U."/>
            <person name="Richards T."/>
            <person name="Worden A.Z."/>
            <person name="Zhang X."/>
            <person name="Grigoriev I.V."/>
            <person name="Allen A.E."/>
            <person name="Bidle K."/>
            <person name="Borodovsky M."/>
            <person name="Bowler C."/>
            <person name="Brownlee C."/>
            <person name="Cock J.M."/>
            <person name="Elias M."/>
            <person name="Gladyshev V.N."/>
            <person name="Groth M."/>
            <person name="Guda C."/>
            <person name="Hadaegh A."/>
            <person name="Iglesias-Rodriguez M.D."/>
            <person name="Jenkins J."/>
            <person name="Jones B.M."/>
            <person name="Lawson T."/>
            <person name="Leese F."/>
            <person name="Lindquist E."/>
            <person name="Lobanov A."/>
            <person name="Lomsadze A."/>
            <person name="Malik S.B."/>
            <person name="Marsh M.E."/>
            <person name="Mackinder L."/>
            <person name="Mock T."/>
            <person name="Mueller-Roeber B."/>
            <person name="Pagarete A."/>
            <person name="Parker M."/>
            <person name="Probert I."/>
            <person name="Quesneville H."/>
            <person name="Raines C."/>
            <person name="Rensing S.A."/>
            <person name="Riano-Pachon D.M."/>
            <person name="Richier S."/>
            <person name="Rokitta S."/>
            <person name="Shiraiwa Y."/>
            <person name="Soanes D.M."/>
            <person name="van der Giezen M."/>
            <person name="Wahlund T.M."/>
            <person name="Williams B."/>
            <person name="Wilson W."/>
            <person name="Wolfe G."/>
            <person name="Wurch L.L."/>
        </authorList>
    </citation>
    <scope>NUCLEOTIDE SEQUENCE</scope>
</reference>
<dbReference type="RefSeq" id="XP_005767389.1">
    <property type="nucleotide sequence ID" value="XM_005767332.1"/>
</dbReference>
<dbReference type="STRING" id="2903.R1DKG5"/>
<dbReference type="SMART" id="SM00368">
    <property type="entry name" value="LRR_RI"/>
    <property type="match status" value="4"/>
</dbReference>
<dbReference type="Pfam" id="PF13516">
    <property type="entry name" value="LRR_6"/>
    <property type="match status" value="3"/>
</dbReference>
<dbReference type="HOGENOM" id="CLU_1117440_0_0_1"/>
<dbReference type="EnsemblProtists" id="EOD14960">
    <property type="protein sequence ID" value="EOD14960"/>
    <property type="gene ID" value="EMIHUDRAFT_96611"/>
</dbReference>
<dbReference type="PANTHER" id="PTHR24114:SF2">
    <property type="entry name" value="F-BOX DOMAIN-CONTAINING PROTEIN-RELATED"/>
    <property type="match status" value="1"/>
</dbReference>
<sequence length="237" mass="24943">MILVDLDDDLLIAIVAESDLASAVALKRCSRRFKGLATPLVANAVERMDEKWRDAAAKIGGRGEAEITNGLERNEVLTTLSLWRNKIVFVEGAKAIAEALRGNGVLKNLAISGNKIGDEGAKAIGGALAVNEEAALGIVRVERQRNKLTSLGLARCNIGPTGAAEIAEYVSGSAVLKTPSTSAATRSTTRAPLRLPRRYVAIRVLTNLNLGHNNIGPEGAKAIGEALAVIKTDTSTL</sequence>
<dbReference type="Proteomes" id="UP000013827">
    <property type="component" value="Unassembled WGS sequence"/>
</dbReference>
<evidence type="ECO:0008006" key="3">
    <source>
        <dbReference type="Google" id="ProtNLM"/>
    </source>
</evidence>
<dbReference type="GeneID" id="17260805"/>